<dbReference type="InterPro" id="IPR051632">
    <property type="entry name" value="Rho_GEF"/>
</dbReference>
<feature type="region of interest" description="Disordered" evidence="1">
    <location>
        <begin position="334"/>
        <end position="354"/>
    </location>
</feature>
<feature type="region of interest" description="Disordered" evidence="1">
    <location>
        <begin position="387"/>
        <end position="406"/>
    </location>
</feature>
<feature type="compositionally biased region" description="Polar residues" evidence="1">
    <location>
        <begin position="387"/>
        <end position="398"/>
    </location>
</feature>
<feature type="compositionally biased region" description="Polar residues" evidence="1">
    <location>
        <begin position="513"/>
        <end position="527"/>
    </location>
</feature>
<feature type="compositionally biased region" description="Polar residues" evidence="1">
    <location>
        <begin position="292"/>
        <end position="306"/>
    </location>
</feature>
<feature type="region of interest" description="Disordered" evidence="1">
    <location>
        <begin position="120"/>
        <end position="148"/>
    </location>
</feature>
<feature type="compositionally biased region" description="Low complexity" evidence="1">
    <location>
        <begin position="502"/>
        <end position="512"/>
    </location>
</feature>
<sequence length="589" mass="65299">MEPEQWRAFVNNDKQLLENMSEMEIQRQEIIYELIQTEKHHCSTLAIMKKVYANGLLNPTAIPSYWPSCCSNSTVNSELIASNVASATLNNRLSSVSSSSSTTAATATLIANQNYCEQHPSSTQQQSHHRTCTNCNTSNNQEQQQSATNNNNNLASHQQYLSVSIMPDCGHTVSNIQGDIQVNTRANKSAAATTSAAVAGEEAPYKQHHRQQAAVCPFVTSPPVDVQRLFPCLDDLIAIHEDLLSRLRERFTQSKLSSQSHQTKKNRHSSHQTNNNQQQQSVSQSTHEHQPPDSNNGGTHRSMNHQSSSSSVVVVDEIGDILLQQFQINADYVSSRSPGASTTAAASNSAGCRDEPASIRLRSNCSTANDVDNEIDVDADVDCSADNSTNTRTNAQRASHSEHQFADNHDKCDAAKTISATNIDHQTQIDPTSSEQIDRDNSSSDAADSAHANECHEQQQRQQQQPQQLRCIAPQTRTSSQHGHEKHEENDGDHEYDDMDNTTTPTSSSSSSKATHQTPVNSTSSLVDNELLNGHKLRNVYSQFCSRHMDAIAYYKHLMRTDKKFKSFIEVSCRSFYRLHNSVDLSLYL</sequence>
<organism evidence="2 3">
    <name type="scientific">Fragariocoptes setiger</name>
    <dbReference type="NCBI Taxonomy" id="1670756"/>
    <lineage>
        <taxon>Eukaryota</taxon>
        <taxon>Metazoa</taxon>
        <taxon>Ecdysozoa</taxon>
        <taxon>Arthropoda</taxon>
        <taxon>Chelicerata</taxon>
        <taxon>Arachnida</taxon>
        <taxon>Acari</taxon>
        <taxon>Acariformes</taxon>
        <taxon>Trombidiformes</taxon>
        <taxon>Prostigmata</taxon>
        <taxon>Eupodina</taxon>
        <taxon>Eriophyoidea</taxon>
        <taxon>Phytoptidae</taxon>
        <taxon>Fragariocoptes</taxon>
    </lineage>
</organism>
<feature type="non-terminal residue" evidence="2">
    <location>
        <position position="1"/>
    </location>
</feature>
<feature type="compositionally biased region" description="Low complexity" evidence="1">
    <location>
        <begin position="271"/>
        <end position="285"/>
    </location>
</feature>
<evidence type="ECO:0000313" key="3">
    <source>
        <dbReference type="Proteomes" id="UP000825002"/>
    </source>
</evidence>
<comment type="caution">
    <text evidence="2">The sequence shown here is derived from an EMBL/GenBank/DDBJ whole genome shotgun (WGS) entry which is preliminary data.</text>
</comment>
<dbReference type="PANTHER" id="PTHR13944:SF21">
    <property type="entry name" value="CYSTS, ISOFORM C"/>
    <property type="match status" value="1"/>
</dbReference>
<feature type="compositionally biased region" description="Polar residues" evidence="1">
    <location>
        <begin position="419"/>
        <end position="435"/>
    </location>
</feature>
<protein>
    <recommendedName>
        <fullName evidence="4">DH domain-containing protein</fullName>
    </recommendedName>
</protein>
<dbReference type="SUPFAM" id="SSF48065">
    <property type="entry name" value="DBL homology domain (DH-domain)"/>
    <property type="match status" value="2"/>
</dbReference>
<keyword evidence="3" id="KW-1185">Reference proteome</keyword>
<feature type="region of interest" description="Disordered" evidence="1">
    <location>
        <begin position="419"/>
        <end position="527"/>
    </location>
</feature>
<feature type="region of interest" description="Disordered" evidence="1">
    <location>
        <begin position="253"/>
        <end position="311"/>
    </location>
</feature>
<dbReference type="Proteomes" id="UP000825002">
    <property type="component" value="Unassembled WGS sequence"/>
</dbReference>
<evidence type="ECO:0008006" key="4">
    <source>
        <dbReference type="Google" id="ProtNLM"/>
    </source>
</evidence>
<accession>A0ABQ7SCZ6</accession>
<evidence type="ECO:0000313" key="2">
    <source>
        <dbReference type="EMBL" id="KAG9511293.1"/>
    </source>
</evidence>
<name>A0ABQ7SCZ6_9ACAR</name>
<feature type="compositionally biased region" description="Low complexity" evidence="1">
    <location>
        <begin position="334"/>
        <end position="351"/>
    </location>
</feature>
<reference evidence="2 3" key="1">
    <citation type="submission" date="2020-10" db="EMBL/GenBank/DDBJ databases">
        <authorList>
            <person name="Klimov P.B."/>
            <person name="Dyachkov S.M."/>
            <person name="Chetverikov P.E."/>
        </authorList>
    </citation>
    <scope>NUCLEOTIDE SEQUENCE [LARGE SCALE GENOMIC DNA]</scope>
    <source>
        <strain evidence="2">BMOC 18-1129-001#AD2665</strain>
        <tissue evidence="2">Entire mites</tissue>
    </source>
</reference>
<dbReference type="EMBL" id="JAIFTH010000012">
    <property type="protein sequence ID" value="KAG9511293.1"/>
    <property type="molecule type" value="Genomic_DNA"/>
</dbReference>
<dbReference type="PANTHER" id="PTHR13944">
    <property type="entry name" value="AGAP007712-PA"/>
    <property type="match status" value="1"/>
</dbReference>
<evidence type="ECO:0000256" key="1">
    <source>
        <dbReference type="SAM" id="MobiDB-lite"/>
    </source>
</evidence>
<dbReference type="Gene3D" id="1.20.900.10">
    <property type="entry name" value="Dbl homology (DH) domain"/>
    <property type="match status" value="2"/>
</dbReference>
<dbReference type="InterPro" id="IPR035899">
    <property type="entry name" value="DBL_dom_sf"/>
</dbReference>
<gene>
    <name evidence="2" type="ORF">GZH46_00135</name>
</gene>
<proteinExistence type="predicted"/>
<feature type="compositionally biased region" description="Acidic residues" evidence="1">
    <location>
        <begin position="490"/>
        <end position="500"/>
    </location>
</feature>
<feature type="compositionally biased region" description="Polar residues" evidence="1">
    <location>
        <begin position="132"/>
        <end position="148"/>
    </location>
</feature>